<reference evidence="1 2" key="1">
    <citation type="submission" date="2021-06" db="EMBL/GenBank/DDBJ databases">
        <title>Caerostris extrusa draft genome.</title>
        <authorList>
            <person name="Kono N."/>
            <person name="Arakawa K."/>
        </authorList>
    </citation>
    <scope>NUCLEOTIDE SEQUENCE [LARGE SCALE GENOMIC DNA]</scope>
</reference>
<dbReference type="EMBL" id="BPLR01018496">
    <property type="protein sequence ID" value="GIZ00063.1"/>
    <property type="molecule type" value="Genomic_DNA"/>
</dbReference>
<accession>A0AAV4XYN9</accession>
<evidence type="ECO:0000313" key="1">
    <source>
        <dbReference type="EMBL" id="GIZ00063.1"/>
    </source>
</evidence>
<dbReference type="AlphaFoldDB" id="A0AAV4XYN9"/>
<proteinExistence type="predicted"/>
<comment type="caution">
    <text evidence="1">The sequence shown here is derived from an EMBL/GenBank/DDBJ whole genome shotgun (WGS) entry which is preliminary data.</text>
</comment>
<evidence type="ECO:0000313" key="2">
    <source>
        <dbReference type="Proteomes" id="UP001054945"/>
    </source>
</evidence>
<gene>
    <name evidence="1" type="ORF">CEXT_733801</name>
</gene>
<dbReference type="Proteomes" id="UP001054945">
    <property type="component" value="Unassembled WGS sequence"/>
</dbReference>
<protein>
    <submittedName>
        <fullName evidence="1">Uncharacterized protein</fullName>
    </submittedName>
</protein>
<name>A0AAV4XYN9_CAEEX</name>
<organism evidence="1 2">
    <name type="scientific">Caerostris extrusa</name>
    <name type="common">Bark spider</name>
    <name type="synonym">Caerostris bankana</name>
    <dbReference type="NCBI Taxonomy" id="172846"/>
    <lineage>
        <taxon>Eukaryota</taxon>
        <taxon>Metazoa</taxon>
        <taxon>Ecdysozoa</taxon>
        <taxon>Arthropoda</taxon>
        <taxon>Chelicerata</taxon>
        <taxon>Arachnida</taxon>
        <taxon>Araneae</taxon>
        <taxon>Araneomorphae</taxon>
        <taxon>Entelegynae</taxon>
        <taxon>Araneoidea</taxon>
        <taxon>Araneidae</taxon>
        <taxon>Caerostris</taxon>
    </lineage>
</organism>
<sequence>MTVCRALNSSQAHNQDAQPVKEIPFFDQRMQLKRSRLQKKMLPSDRAISACISSAIFGNEDSFQLTRGGGSTIPRKRERFFILFL</sequence>
<keyword evidence="2" id="KW-1185">Reference proteome</keyword>